<organism evidence="1 2">
    <name type="scientific">Rhodopseudomonas palustris</name>
    <dbReference type="NCBI Taxonomy" id="1076"/>
    <lineage>
        <taxon>Bacteria</taxon>
        <taxon>Pseudomonadati</taxon>
        <taxon>Pseudomonadota</taxon>
        <taxon>Alphaproteobacteria</taxon>
        <taxon>Hyphomicrobiales</taxon>
        <taxon>Nitrobacteraceae</taxon>
        <taxon>Rhodopseudomonas</taxon>
    </lineage>
</organism>
<evidence type="ECO:0000313" key="2">
    <source>
        <dbReference type="Proteomes" id="UP000032515"/>
    </source>
</evidence>
<gene>
    <name evidence="1" type="ORF">OO17_01630</name>
</gene>
<accession>A0A0D7F562</accession>
<dbReference type="Proteomes" id="UP000032515">
    <property type="component" value="Unassembled WGS sequence"/>
</dbReference>
<dbReference type="PATRIC" id="fig|1076.23.peg.3717"/>
<reference evidence="1 2" key="1">
    <citation type="submission" date="2014-11" db="EMBL/GenBank/DDBJ databases">
        <title>Genomics and ecophysiology of heterotrophic nitrogen fixing bacteria isolated from estuarine surface water.</title>
        <authorList>
            <person name="Bentzon-Tilia M."/>
            <person name="Severin I."/>
            <person name="Hansen L.H."/>
            <person name="Riemann L."/>
        </authorList>
    </citation>
    <scope>NUCLEOTIDE SEQUENCE [LARGE SCALE GENOMIC DNA]</scope>
    <source>
        <strain evidence="1 2">BAL398</strain>
    </source>
</reference>
<sequence>MVENTSRRERNIVDFVNYQRALRRNEPTAIGNRCCRHCGAALGEGESEDDCSTAGIAVEQAGWARQPRRFRAD</sequence>
<proteinExistence type="predicted"/>
<dbReference type="AlphaFoldDB" id="A0A0D7F562"/>
<evidence type="ECO:0000313" key="1">
    <source>
        <dbReference type="EMBL" id="KIZ47926.1"/>
    </source>
</evidence>
<dbReference type="EMBL" id="JXXE01000031">
    <property type="protein sequence ID" value="KIZ47926.1"/>
    <property type="molecule type" value="Genomic_DNA"/>
</dbReference>
<comment type="caution">
    <text evidence="1">The sequence shown here is derived from an EMBL/GenBank/DDBJ whole genome shotgun (WGS) entry which is preliminary data.</text>
</comment>
<name>A0A0D7F562_RHOPL</name>
<protein>
    <submittedName>
        <fullName evidence="1">Uncharacterized protein</fullName>
    </submittedName>
</protein>